<dbReference type="Proteomes" id="UP000789570">
    <property type="component" value="Unassembled WGS sequence"/>
</dbReference>
<feature type="non-terminal residue" evidence="1">
    <location>
        <position position="1"/>
    </location>
</feature>
<name>A0A9N9EVH4_9GLOM</name>
<dbReference type="AlphaFoldDB" id="A0A9N9EVH4"/>
<proteinExistence type="predicted"/>
<dbReference type="OrthoDB" id="2442813at2759"/>
<gene>
    <name evidence="1" type="ORF">FCALED_LOCUS13274</name>
</gene>
<reference evidence="1" key="1">
    <citation type="submission" date="2021-06" db="EMBL/GenBank/DDBJ databases">
        <authorList>
            <person name="Kallberg Y."/>
            <person name="Tangrot J."/>
            <person name="Rosling A."/>
        </authorList>
    </citation>
    <scope>NUCLEOTIDE SEQUENCE</scope>
    <source>
        <strain evidence="1">UK204</strain>
    </source>
</reference>
<evidence type="ECO:0000313" key="2">
    <source>
        <dbReference type="Proteomes" id="UP000789570"/>
    </source>
</evidence>
<organism evidence="1 2">
    <name type="scientific">Funneliformis caledonium</name>
    <dbReference type="NCBI Taxonomy" id="1117310"/>
    <lineage>
        <taxon>Eukaryota</taxon>
        <taxon>Fungi</taxon>
        <taxon>Fungi incertae sedis</taxon>
        <taxon>Mucoromycota</taxon>
        <taxon>Glomeromycotina</taxon>
        <taxon>Glomeromycetes</taxon>
        <taxon>Glomerales</taxon>
        <taxon>Glomeraceae</taxon>
        <taxon>Funneliformis</taxon>
    </lineage>
</organism>
<accession>A0A9N9EVH4</accession>
<dbReference type="EMBL" id="CAJVPQ010007475">
    <property type="protein sequence ID" value="CAG8696974.1"/>
    <property type="molecule type" value="Genomic_DNA"/>
</dbReference>
<protein>
    <submittedName>
        <fullName evidence="1">12207_t:CDS:1</fullName>
    </submittedName>
</protein>
<keyword evidence="2" id="KW-1185">Reference proteome</keyword>
<sequence>ATTSPPSNQLEDALKLLRLAPNQVQDFPKAFERCAKWVYSTN</sequence>
<evidence type="ECO:0000313" key="1">
    <source>
        <dbReference type="EMBL" id="CAG8696974.1"/>
    </source>
</evidence>
<comment type="caution">
    <text evidence="1">The sequence shown here is derived from an EMBL/GenBank/DDBJ whole genome shotgun (WGS) entry which is preliminary data.</text>
</comment>